<comment type="caution">
    <text evidence="4">The sequence shown here is derived from an EMBL/GenBank/DDBJ whole genome shotgun (WGS) entry which is preliminary data.</text>
</comment>
<name>A0ABS9DRZ8_9PROT</name>
<dbReference type="PANTHER" id="PTHR34218:SF4">
    <property type="entry name" value="ACYL-HOMOSERINE LACTONE ACYLASE QUIP"/>
    <property type="match status" value="1"/>
</dbReference>
<keyword evidence="5" id="KW-1185">Reference proteome</keyword>
<keyword evidence="2" id="KW-0378">Hydrolase</keyword>
<dbReference type="Gene3D" id="1.10.1400.10">
    <property type="match status" value="1"/>
</dbReference>
<proteinExistence type="inferred from homology"/>
<reference evidence="4 5" key="1">
    <citation type="submission" date="2022-01" db="EMBL/GenBank/DDBJ databases">
        <authorList>
            <person name="Won M."/>
            <person name="Kim S.-J."/>
            <person name="Kwon S.-W."/>
        </authorList>
    </citation>
    <scope>NUCLEOTIDE SEQUENCE [LARGE SCALE GENOMIC DNA]</scope>
    <source>
        <strain evidence="4 5">KCTC 23505</strain>
    </source>
</reference>
<sequence length="764" mass="82490">MKFAVLAVVTLLIAAVLAAGTLILVTMPGQSGRFRLPGLTAPVTVTFGPRGVPFIRAADTDDAAEALGYLHARARLFQMELLRRAAEGRLSAWFGKRTLGVDEHMRTMGFEAAAIASERHLSPKARSLLAAYARGVNAWIAQRGRLSAWEFLIYGKPRPWRVRDSLLWGELLADELSGNATVELERLALSRHMPRAKIGQLWPKVSPPPPDTARLDHAPGEARAALAALAAIPRFPTPFTGPRTASNEWAVAGPRSATGAPLLAGDPHLGFQFPGLWYLARIDAGDETLAGATAPGAPFLVFGHNRRIAWTFTNNGAAVQDIFAFRRVGKTHYQGPSGVLAFGIERETIKVAGHKPVPFVVRTTIDGPVVGLRKHTALALKAANLTHDDRAADGLMRLDAAPSLHDAEDAAAAITTPVENLLVASRRRIGLIVTGCVPLRGAGDGAWPLDGGKSSDQWIGLACGKALPRIIAPPSNVLVNTNEQVAPKGFPVDMGADQFGDWRSAAIRAALARHRTLTVAEFVAIQHDVVSAYAQQLLPVLDAIRPNTTLARRAVNLLHGWNGTMRRRMPQPLIFNAWLRAFRHDVLARNHVPLALAGPAHMQFVQALLTARRVAKNWCGGDCGTLLAQSADRAMAALAKHYGGDPKRWRWAGPHRAVFPDMLLGQLPLIGRYISPSIAVPGDGSTVDRSVPAPNSWIAVQGPSYRGVYDLADLDRSRFIMTPGQSGDIFSPEARDFLKPWRDGRTIALPAKPLQVRGTMTLIP</sequence>
<dbReference type="InterPro" id="IPR002692">
    <property type="entry name" value="S45"/>
</dbReference>
<dbReference type="CDD" id="cd03747">
    <property type="entry name" value="Ntn_PGA_like"/>
    <property type="match status" value="1"/>
</dbReference>
<dbReference type="Proteomes" id="UP001521209">
    <property type="component" value="Unassembled WGS sequence"/>
</dbReference>
<dbReference type="InterPro" id="IPR029055">
    <property type="entry name" value="Ntn_hydrolases_N"/>
</dbReference>
<protein>
    <submittedName>
        <fullName evidence="4">Penicillin acylase family protein</fullName>
    </submittedName>
</protein>
<dbReference type="PIRSF" id="PIRSF001227">
    <property type="entry name" value="Pen_acylase"/>
    <property type="match status" value="1"/>
</dbReference>
<keyword evidence="3" id="KW-0865">Zymogen</keyword>
<evidence type="ECO:0000313" key="5">
    <source>
        <dbReference type="Proteomes" id="UP001521209"/>
    </source>
</evidence>
<evidence type="ECO:0000256" key="2">
    <source>
        <dbReference type="ARBA" id="ARBA00022801"/>
    </source>
</evidence>
<evidence type="ECO:0000256" key="1">
    <source>
        <dbReference type="ARBA" id="ARBA00006586"/>
    </source>
</evidence>
<dbReference type="PANTHER" id="PTHR34218">
    <property type="entry name" value="PEPTIDASE S45 PENICILLIN AMIDASE"/>
    <property type="match status" value="1"/>
</dbReference>
<comment type="similarity">
    <text evidence="1">Belongs to the peptidase S45 family.</text>
</comment>
<dbReference type="Gene3D" id="2.30.120.10">
    <property type="match status" value="1"/>
</dbReference>
<dbReference type="InterPro" id="IPR043147">
    <property type="entry name" value="Penicillin_amidase_A-knob"/>
</dbReference>
<evidence type="ECO:0000313" key="4">
    <source>
        <dbReference type="EMBL" id="MCF3945482.1"/>
    </source>
</evidence>
<dbReference type="Pfam" id="PF01804">
    <property type="entry name" value="Penicil_amidase"/>
    <property type="match status" value="1"/>
</dbReference>
<dbReference type="Gene3D" id="1.10.439.10">
    <property type="entry name" value="Penicillin Amidohydrolase, domain 1"/>
    <property type="match status" value="1"/>
</dbReference>
<dbReference type="InterPro" id="IPR043146">
    <property type="entry name" value="Penicillin_amidase_N_B-knob"/>
</dbReference>
<organism evidence="4 5">
    <name type="scientific">Acidiphilium iwatense</name>
    <dbReference type="NCBI Taxonomy" id="768198"/>
    <lineage>
        <taxon>Bacteria</taxon>
        <taxon>Pseudomonadati</taxon>
        <taxon>Pseudomonadota</taxon>
        <taxon>Alphaproteobacteria</taxon>
        <taxon>Acetobacterales</taxon>
        <taxon>Acidocellaceae</taxon>
        <taxon>Acidiphilium</taxon>
    </lineage>
</organism>
<evidence type="ECO:0000256" key="3">
    <source>
        <dbReference type="ARBA" id="ARBA00023145"/>
    </source>
</evidence>
<dbReference type="Gene3D" id="3.60.20.10">
    <property type="entry name" value="Glutamine Phosphoribosylpyrophosphate, subunit 1, domain 1"/>
    <property type="match status" value="1"/>
</dbReference>
<dbReference type="EMBL" id="JAKGBZ010000002">
    <property type="protein sequence ID" value="MCF3945482.1"/>
    <property type="molecule type" value="Genomic_DNA"/>
</dbReference>
<dbReference type="SUPFAM" id="SSF56235">
    <property type="entry name" value="N-terminal nucleophile aminohydrolases (Ntn hydrolases)"/>
    <property type="match status" value="1"/>
</dbReference>
<dbReference type="InterPro" id="IPR023343">
    <property type="entry name" value="Penicillin_amidase_dom1"/>
</dbReference>
<dbReference type="InterPro" id="IPR014395">
    <property type="entry name" value="Pen/GL7ACA/AHL_acylase"/>
</dbReference>
<gene>
    <name evidence="4" type="ORF">L2A60_02130</name>
</gene>
<accession>A0ABS9DRZ8</accession>